<gene>
    <name evidence="1" type="ORF">LARSCL_LOCUS19769</name>
</gene>
<evidence type="ECO:0000313" key="2">
    <source>
        <dbReference type="Proteomes" id="UP001497382"/>
    </source>
</evidence>
<dbReference type="Proteomes" id="UP001497382">
    <property type="component" value="Unassembled WGS sequence"/>
</dbReference>
<comment type="caution">
    <text evidence="1">The sequence shown here is derived from an EMBL/GenBank/DDBJ whole genome shotgun (WGS) entry which is preliminary data.</text>
</comment>
<accession>A0AAV2BM15</accession>
<organism evidence="1 2">
    <name type="scientific">Larinioides sclopetarius</name>
    <dbReference type="NCBI Taxonomy" id="280406"/>
    <lineage>
        <taxon>Eukaryota</taxon>
        <taxon>Metazoa</taxon>
        <taxon>Ecdysozoa</taxon>
        <taxon>Arthropoda</taxon>
        <taxon>Chelicerata</taxon>
        <taxon>Arachnida</taxon>
        <taxon>Araneae</taxon>
        <taxon>Araneomorphae</taxon>
        <taxon>Entelegynae</taxon>
        <taxon>Araneoidea</taxon>
        <taxon>Araneidae</taxon>
        <taxon>Larinioides</taxon>
    </lineage>
</organism>
<protein>
    <submittedName>
        <fullName evidence="1">Uncharacterized protein</fullName>
    </submittedName>
</protein>
<name>A0AAV2BM15_9ARAC</name>
<keyword evidence="2" id="KW-1185">Reference proteome</keyword>
<evidence type="ECO:0000313" key="1">
    <source>
        <dbReference type="EMBL" id="CAL1296403.1"/>
    </source>
</evidence>
<sequence>MSSEFYTSIIEEEKKRFGITNEKLKIAARLISSSYSKKSLKKGSTHLDYSYPECRCAYVYKYANLHAGMITKYFRKFIKKKEIKNNFQRGIKICSLGGGPGTDIIGIFKALAVMPYFHHRINRVSVLDICGDWSNTFENIILSLLAGKVKDVPETFISSKKFRHELVEVDLLQELPENVVEIISNADIISMVKFMSVILAREGCMDALKVLGNLFKPGAIVFFIDNYQGNVFESIKDVLNQTGLEIVLGPLHEVYVKHTKQQNQEIYGCLTQTVARISVVGLMKRDMKSVPEIFYSLRNANCNNWHKQDSVSSDEDKYNNENTESTLNIYCDKFVQTELEDYSDLIDNSMQQDTLFSEAEELSALMETLHDLLEMVKKVKKSNLQPKHICCHCQSKHCT</sequence>
<reference evidence="1 2" key="1">
    <citation type="submission" date="2024-04" db="EMBL/GenBank/DDBJ databases">
        <authorList>
            <person name="Rising A."/>
            <person name="Reimegard J."/>
            <person name="Sonavane S."/>
            <person name="Akerstrom W."/>
            <person name="Nylinder S."/>
            <person name="Hedman E."/>
            <person name="Kallberg Y."/>
        </authorList>
    </citation>
    <scope>NUCLEOTIDE SEQUENCE [LARGE SCALE GENOMIC DNA]</scope>
</reference>
<dbReference type="AlphaFoldDB" id="A0AAV2BM15"/>
<dbReference type="EMBL" id="CAXIEN010000395">
    <property type="protein sequence ID" value="CAL1296403.1"/>
    <property type="molecule type" value="Genomic_DNA"/>
</dbReference>
<proteinExistence type="predicted"/>